<dbReference type="SUPFAM" id="SSF53697">
    <property type="entry name" value="SIS domain"/>
    <property type="match status" value="1"/>
</dbReference>
<dbReference type="GO" id="GO:0003677">
    <property type="term" value="F:DNA binding"/>
    <property type="evidence" value="ECO:0007669"/>
    <property type="project" value="InterPro"/>
</dbReference>
<dbReference type="Gene3D" id="1.10.10.10">
    <property type="entry name" value="Winged helix-like DNA-binding domain superfamily/Winged helix DNA-binding domain"/>
    <property type="match status" value="1"/>
</dbReference>
<reference evidence="2 3" key="1">
    <citation type="submission" date="2016-08" db="EMBL/GenBank/DDBJ databases">
        <title>Whole genome sequence of Mesorhizobium sp. strain UASWS1009 isolated from industrial sewage.</title>
        <authorList>
            <person name="Crovadore J."/>
            <person name="Calmin G."/>
            <person name="Chablais R."/>
            <person name="Cochard B."/>
            <person name="Lefort F."/>
        </authorList>
    </citation>
    <scope>NUCLEOTIDE SEQUENCE [LARGE SCALE GENOMIC DNA]</scope>
    <source>
        <strain evidence="2 3">UASWS1009</strain>
    </source>
</reference>
<keyword evidence="3" id="KW-1185">Reference proteome</keyword>
<dbReference type="PANTHER" id="PTHR30514:SF18">
    <property type="entry name" value="RPIR-FAMILY TRANSCRIPTIONAL REGULATOR"/>
    <property type="match status" value="1"/>
</dbReference>
<accession>A0A1C2DE14</accession>
<dbReference type="PANTHER" id="PTHR30514">
    <property type="entry name" value="GLUCOKINASE"/>
    <property type="match status" value="1"/>
</dbReference>
<evidence type="ECO:0000313" key="2">
    <source>
        <dbReference type="EMBL" id="OCX12978.1"/>
    </source>
</evidence>
<dbReference type="OrthoDB" id="8582409at2"/>
<dbReference type="InterPro" id="IPR009057">
    <property type="entry name" value="Homeodomain-like_sf"/>
</dbReference>
<evidence type="ECO:0000259" key="1">
    <source>
        <dbReference type="PROSITE" id="PS51071"/>
    </source>
</evidence>
<dbReference type="EMBL" id="MDEO01000036">
    <property type="protein sequence ID" value="OCX12978.1"/>
    <property type="molecule type" value="Genomic_DNA"/>
</dbReference>
<dbReference type="GO" id="GO:1901135">
    <property type="term" value="P:carbohydrate derivative metabolic process"/>
    <property type="evidence" value="ECO:0007669"/>
    <property type="project" value="InterPro"/>
</dbReference>
<protein>
    <submittedName>
        <fullName evidence="2">RpiR family transcriptional regulator</fullName>
    </submittedName>
</protein>
<dbReference type="InterPro" id="IPR000281">
    <property type="entry name" value="HTH_RpiR"/>
</dbReference>
<evidence type="ECO:0000313" key="3">
    <source>
        <dbReference type="Proteomes" id="UP000094412"/>
    </source>
</evidence>
<dbReference type="Pfam" id="PF01418">
    <property type="entry name" value="HTH_6"/>
    <property type="match status" value="1"/>
</dbReference>
<proteinExistence type="predicted"/>
<dbReference type="Gene3D" id="3.40.50.10490">
    <property type="entry name" value="Glucose-6-phosphate isomerase like protein, domain 1"/>
    <property type="match status" value="1"/>
</dbReference>
<dbReference type="STRING" id="1566387.QV13_25810"/>
<feature type="domain" description="HTH rpiR-type" evidence="1">
    <location>
        <begin position="3"/>
        <end position="79"/>
    </location>
</feature>
<name>A0A1C2DE14_9HYPH</name>
<sequence>MTESVRRRLVERLNTATNAEKALANYMLANLSGVPFETSATLASKVGVSEPTVGRFCRALGYARFKDLKEDLRDNIGTQPWLAGDRLKEFRDRSQNGDALARSLELEIAALLRIYEIANTKEWHRAVKRLASTPQMFVAGFQTERGIAQYFANQMQYLRPGVQMADVAGGNFSEILLSPPKSTCLVMFEARRYSRLTLFLAREAQKAKIPITLVTDAFCDWGRDVVDEMFVVPTEFGMFWESTAQMASLGNLLINGVFNELGVTVEGRMNKVSELHGKITGYVGD</sequence>
<dbReference type="GO" id="GO:0003700">
    <property type="term" value="F:DNA-binding transcription factor activity"/>
    <property type="evidence" value="ECO:0007669"/>
    <property type="project" value="InterPro"/>
</dbReference>
<dbReference type="InterPro" id="IPR047640">
    <property type="entry name" value="RpiR-like"/>
</dbReference>
<dbReference type="GO" id="GO:0097367">
    <property type="term" value="F:carbohydrate derivative binding"/>
    <property type="evidence" value="ECO:0007669"/>
    <property type="project" value="InterPro"/>
</dbReference>
<dbReference type="AlphaFoldDB" id="A0A1C2DE14"/>
<dbReference type="Proteomes" id="UP000094412">
    <property type="component" value="Unassembled WGS sequence"/>
</dbReference>
<dbReference type="InterPro" id="IPR036388">
    <property type="entry name" value="WH-like_DNA-bd_sf"/>
</dbReference>
<dbReference type="SUPFAM" id="SSF46689">
    <property type="entry name" value="Homeodomain-like"/>
    <property type="match status" value="1"/>
</dbReference>
<comment type="caution">
    <text evidence="2">The sequence shown here is derived from an EMBL/GenBank/DDBJ whole genome shotgun (WGS) entry which is preliminary data.</text>
</comment>
<dbReference type="PROSITE" id="PS51071">
    <property type="entry name" value="HTH_RPIR"/>
    <property type="match status" value="1"/>
</dbReference>
<gene>
    <name evidence="2" type="ORF">QV13_25810</name>
</gene>
<dbReference type="InterPro" id="IPR046348">
    <property type="entry name" value="SIS_dom_sf"/>
</dbReference>
<organism evidence="2 3">
    <name type="scientific">Mesorhizobium hungaricum</name>
    <dbReference type="NCBI Taxonomy" id="1566387"/>
    <lineage>
        <taxon>Bacteria</taxon>
        <taxon>Pseudomonadati</taxon>
        <taxon>Pseudomonadota</taxon>
        <taxon>Alphaproteobacteria</taxon>
        <taxon>Hyphomicrobiales</taxon>
        <taxon>Phyllobacteriaceae</taxon>
        <taxon>Mesorhizobium</taxon>
    </lineage>
</organism>